<reference evidence="3 4" key="1">
    <citation type="submission" date="2021-10" db="EMBL/GenBank/DDBJ databases">
        <title>Anaerobic single-cell dispensing facilitates the cultivation of human gut bacteria.</title>
        <authorList>
            <person name="Afrizal A."/>
        </authorList>
    </citation>
    <scope>NUCLEOTIDE SEQUENCE [LARGE SCALE GENOMIC DNA]</scope>
    <source>
        <strain evidence="3 4">CLA-AA-H224</strain>
    </source>
</reference>
<evidence type="ECO:0000313" key="4">
    <source>
        <dbReference type="Proteomes" id="UP001198200"/>
    </source>
</evidence>
<dbReference type="Gene3D" id="1.10.260.40">
    <property type="entry name" value="lambda repressor-like DNA-binding domains"/>
    <property type="match status" value="1"/>
</dbReference>
<sequence>MTKKDIIPYRIKQARVSRGYSMGELADLLGITRSAVSQYELGTIGPTDYIIGQMSSVLKYPISFFSKKLPETTNANSAVYFRSRRTTAQKAKNAAREKISIFREINDYLSFYVDFPKPNLPNIGCNNPVTPLSLNELENYASLLRNYWKLGSGPIENLTSVLQKNGIMISVMDLNNKKIDAFSVWYNSIPYIFISKDKYSNARLRFDLAHELAHLLLHANTYVDDDLENKAISEKLETEADTFAACFLLPKETFSRDVYSTSINHFIQLKKKWKVSIGAMIYRCADLDILSPNQIKYLKDQMTYGHYWKREPLDDQIPLETPIAHKQAFELLLDNNIVTVSDIVDSIGCSPSEIEEYSFLPEGMLKPSAPTGIIKLKDKIAQYRN</sequence>
<dbReference type="Pfam" id="PF01381">
    <property type="entry name" value="HTH_3"/>
    <property type="match status" value="1"/>
</dbReference>
<dbReference type="RefSeq" id="WP_308731302.1">
    <property type="nucleotide sequence ID" value="NZ_JAJEQN010000008.1"/>
</dbReference>
<dbReference type="InterPro" id="IPR052345">
    <property type="entry name" value="Rad_response_metalloprotease"/>
</dbReference>
<dbReference type="InterPro" id="IPR001387">
    <property type="entry name" value="Cro/C1-type_HTH"/>
</dbReference>
<comment type="caution">
    <text evidence="3">The sequence shown here is derived from an EMBL/GenBank/DDBJ whole genome shotgun (WGS) entry which is preliminary data.</text>
</comment>
<organism evidence="3 4">
    <name type="scientific">Anthropogastromicrobium aceti</name>
    <dbReference type="NCBI Taxonomy" id="2981768"/>
    <lineage>
        <taxon>Bacteria</taxon>
        <taxon>Bacillati</taxon>
        <taxon>Bacillota</taxon>
        <taxon>Clostridia</taxon>
        <taxon>Lachnospirales</taxon>
        <taxon>Lachnospiraceae</taxon>
        <taxon>Anthropogastromicrobium</taxon>
    </lineage>
</organism>
<dbReference type="PANTHER" id="PTHR43236">
    <property type="entry name" value="ANTITOXIN HIGA1"/>
    <property type="match status" value="1"/>
</dbReference>
<evidence type="ECO:0000313" key="3">
    <source>
        <dbReference type="EMBL" id="MCC2220875.1"/>
    </source>
</evidence>
<dbReference type="EMBL" id="JAJEQN010000008">
    <property type="protein sequence ID" value="MCC2220875.1"/>
    <property type="molecule type" value="Genomic_DNA"/>
</dbReference>
<comment type="similarity">
    <text evidence="1">Belongs to the short-chain fatty acyl-CoA assimilation regulator (ScfR) family.</text>
</comment>
<dbReference type="SMART" id="SM00530">
    <property type="entry name" value="HTH_XRE"/>
    <property type="match status" value="1"/>
</dbReference>
<name>A0AAE3E342_9FIRM</name>
<feature type="domain" description="HTH cro/C1-type" evidence="2">
    <location>
        <begin position="11"/>
        <end position="65"/>
    </location>
</feature>
<dbReference type="PROSITE" id="PS50943">
    <property type="entry name" value="HTH_CROC1"/>
    <property type="match status" value="1"/>
</dbReference>
<protein>
    <submittedName>
        <fullName evidence="3">XRE family transcriptional regulator</fullName>
    </submittedName>
</protein>
<accession>A0AAE3E342</accession>
<dbReference type="AlphaFoldDB" id="A0AAE3E342"/>
<dbReference type="GO" id="GO:0003677">
    <property type="term" value="F:DNA binding"/>
    <property type="evidence" value="ECO:0007669"/>
    <property type="project" value="InterPro"/>
</dbReference>
<keyword evidence="4" id="KW-1185">Reference proteome</keyword>
<proteinExistence type="inferred from homology"/>
<evidence type="ECO:0000256" key="1">
    <source>
        <dbReference type="ARBA" id="ARBA00007227"/>
    </source>
</evidence>
<evidence type="ECO:0000259" key="2">
    <source>
        <dbReference type="PROSITE" id="PS50943"/>
    </source>
</evidence>
<dbReference type="Proteomes" id="UP001198200">
    <property type="component" value="Unassembled WGS sequence"/>
</dbReference>
<dbReference type="InterPro" id="IPR010359">
    <property type="entry name" value="IrrE_HExxH"/>
</dbReference>
<gene>
    <name evidence="3" type="ORF">LKD48_04330</name>
</gene>
<dbReference type="CDD" id="cd00093">
    <property type="entry name" value="HTH_XRE"/>
    <property type="match status" value="1"/>
</dbReference>
<dbReference type="Pfam" id="PF06114">
    <property type="entry name" value="Peptidase_M78"/>
    <property type="match status" value="1"/>
</dbReference>
<dbReference type="SUPFAM" id="SSF47413">
    <property type="entry name" value="lambda repressor-like DNA-binding domains"/>
    <property type="match status" value="1"/>
</dbReference>
<dbReference type="InterPro" id="IPR010982">
    <property type="entry name" value="Lambda_DNA-bd_dom_sf"/>
</dbReference>
<dbReference type="PANTHER" id="PTHR43236:SF1">
    <property type="entry name" value="BLL7220 PROTEIN"/>
    <property type="match status" value="1"/>
</dbReference>
<dbReference type="Gene3D" id="1.10.10.2910">
    <property type="match status" value="1"/>
</dbReference>